<evidence type="ECO:0000313" key="17">
    <source>
        <dbReference type="RefSeq" id="XP_011211861.1"/>
    </source>
</evidence>
<evidence type="ECO:0000256" key="11">
    <source>
        <dbReference type="ARBA" id="ARBA00023128"/>
    </source>
</evidence>
<dbReference type="OrthoDB" id="10063829at2759"/>
<evidence type="ECO:0000256" key="13">
    <source>
        <dbReference type="ARBA" id="ARBA00030360"/>
    </source>
</evidence>
<evidence type="ECO:0000313" key="16">
    <source>
        <dbReference type="Proteomes" id="UP001652620"/>
    </source>
</evidence>
<keyword evidence="6" id="KW-0813">Transport</keyword>
<dbReference type="RefSeq" id="XP_011211861.1">
    <property type="nucleotide sequence ID" value="XM_011213559.4"/>
</dbReference>
<evidence type="ECO:0000256" key="10">
    <source>
        <dbReference type="ARBA" id="ARBA00022990"/>
    </source>
</evidence>
<accession>A0A6I9VLC7</accession>
<dbReference type="Pfam" id="PF07347">
    <property type="entry name" value="CI-B14_5a"/>
    <property type="match status" value="1"/>
</dbReference>
<evidence type="ECO:0000256" key="8">
    <source>
        <dbReference type="ARBA" id="ARBA00022792"/>
    </source>
</evidence>
<sequence>MGARRDVATLLQRVRAFLLGREHTLALRFEEGLADRTQPPPDVPGGPAHLIAANLYCKRDPRREVQPPIDLVKQQLLADKGSDKTEKLPTPGPVYHWD</sequence>
<dbReference type="GO" id="GO:0005743">
    <property type="term" value="C:mitochondrial inner membrane"/>
    <property type="evidence" value="ECO:0007669"/>
    <property type="project" value="UniProtKB-SubCell"/>
</dbReference>
<evidence type="ECO:0000256" key="1">
    <source>
        <dbReference type="ARBA" id="ARBA00003195"/>
    </source>
</evidence>
<comment type="subcellular location">
    <subcellularLocation>
        <location evidence="2">Mitochondrion inner membrane</location>
        <topology evidence="2">Peripheral membrane protein</topology>
        <orientation evidence="2">Matrix side</orientation>
    </subcellularLocation>
</comment>
<reference evidence="17" key="1">
    <citation type="submission" date="2025-08" db="UniProtKB">
        <authorList>
            <consortium name="RefSeq"/>
        </authorList>
    </citation>
    <scope>IDENTIFICATION</scope>
    <source>
        <tissue evidence="17">Adult</tissue>
    </source>
</reference>
<dbReference type="PANTHER" id="PTHR12485:SF1">
    <property type="entry name" value="NADH DEHYDROGENASE [UBIQUINONE] 1 ALPHA SUBCOMPLEX SUBUNIT 7"/>
    <property type="match status" value="1"/>
</dbReference>
<evidence type="ECO:0000256" key="5">
    <source>
        <dbReference type="ARBA" id="ARBA00016383"/>
    </source>
</evidence>
<dbReference type="KEGG" id="bdr:105232009"/>
<dbReference type="OMA" id="PGKAYNW"/>
<evidence type="ECO:0000256" key="12">
    <source>
        <dbReference type="ARBA" id="ARBA00023136"/>
    </source>
</evidence>
<dbReference type="CTD" id="31190"/>
<keyword evidence="16" id="KW-1185">Reference proteome</keyword>
<keyword evidence="12" id="KW-0472">Membrane</keyword>
<dbReference type="Proteomes" id="UP001652620">
    <property type="component" value="Chromosome 4"/>
</dbReference>
<dbReference type="PANTHER" id="PTHR12485">
    <property type="entry name" value="NADH-UBIQUINONE OXIDOREDUCTASE SUBUNIT B"/>
    <property type="match status" value="1"/>
</dbReference>
<keyword evidence="11" id="KW-0496">Mitochondrion</keyword>
<comment type="subunit">
    <text evidence="4">Complex I is composed of 45 different subunits.</text>
</comment>
<dbReference type="AlphaFoldDB" id="A0A6I9VLC7"/>
<evidence type="ECO:0000256" key="7">
    <source>
        <dbReference type="ARBA" id="ARBA00022660"/>
    </source>
</evidence>
<keyword evidence="7" id="KW-0679">Respiratory chain</keyword>
<protein>
    <recommendedName>
        <fullName evidence="5">NADH dehydrogenase [ubiquinone] 1 alpha subcomplex subunit 7</fullName>
    </recommendedName>
    <alternativeName>
        <fullName evidence="14">Complex I-B14.5a</fullName>
    </alternativeName>
    <alternativeName>
        <fullName evidence="13">NADH-ubiquinone oxidoreductase subunit B14.5a</fullName>
    </alternativeName>
</protein>
<keyword evidence="10" id="KW-0007">Acetylation</keyword>
<evidence type="ECO:0000256" key="3">
    <source>
        <dbReference type="ARBA" id="ARBA00005482"/>
    </source>
</evidence>
<dbReference type="InParanoid" id="A0A6I9VLC7"/>
<dbReference type="FunCoup" id="A0A6I9VLC7">
    <property type="interactions" value="641"/>
</dbReference>
<evidence type="ECO:0000256" key="6">
    <source>
        <dbReference type="ARBA" id="ARBA00022448"/>
    </source>
</evidence>
<name>A0A6I9VLC7_BACDO</name>
<organism evidence="16 17">
    <name type="scientific">Bactrocera dorsalis</name>
    <name type="common">Oriental fruit fly</name>
    <name type="synonym">Dacus dorsalis</name>
    <dbReference type="NCBI Taxonomy" id="27457"/>
    <lineage>
        <taxon>Eukaryota</taxon>
        <taxon>Metazoa</taxon>
        <taxon>Ecdysozoa</taxon>
        <taxon>Arthropoda</taxon>
        <taxon>Hexapoda</taxon>
        <taxon>Insecta</taxon>
        <taxon>Pterygota</taxon>
        <taxon>Neoptera</taxon>
        <taxon>Endopterygota</taxon>
        <taxon>Diptera</taxon>
        <taxon>Brachycera</taxon>
        <taxon>Muscomorpha</taxon>
        <taxon>Tephritoidea</taxon>
        <taxon>Tephritidae</taxon>
        <taxon>Bactrocera</taxon>
        <taxon>Bactrocera</taxon>
    </lineage>
</organism>
<dbReference type="InterPro" id="IPR009947">
    <property type="entry name" value="NDUA7"/>
</dbReference>
<keyword evidence="9" id="KW-0249">Electron transport</keyword>
<comment type="similarity">
    <text evidence="3">Belongs to the complex I NDUFA7 subunit family.</text>
</comment>
<evidence type="ECO:0000256" key="9">
    <source>
        <dbReference type="ARBA" id="ARBA00022982"/>
    </source>
</evidence>
<evidence type="ECO:0000256" key="2">
    <source>
        <dbReference type="ARBA" id="ARBA00004443"/>
    </source>
</evidence>
<proteinExistence type="inferred from homology"/>
<evidence type="ECO:0000256" key="15">
    <source>
        <dbReference type="SAM" id="MobiDB-lite"/>
    </source>
</evidence>
<evidence type="ECO:0000256" key="4">
    <source>
        <dbReference type="ARBA" id="ARBA00011533"/>
    </source>
</evidence>
<feature type="region of interest" description="Disordered" evidence="15">
    <location>
        <begin position="77"/>
        <end position="98"/>
    </location>
</feature>
<keyword evidence="8" id="KW-0999">Mitochondrion inner membrane</keyword>
<dbReference type="GeneID" id="105232009"/>
<comment type="function">
    <text evidence="1">Accessory subunit of the mitochondrial membrane respiratory chain NADH dehydrogenase (Complex I), that is believed not to be involved in catalysis. Complex I functions in the transfer of electrons from NADH to the respiratory chain. The immediate electron acceptor for the enzyme is believed to be ubiquinone.</text>
</comment>
<gene>
    <name evidence="17" type="primary">LOC105232009</name>
</gene>
<dbReference type="GO" id="GO:0006120">
    <property type="term" value="P:mitochondrial electron transport, NADH to ubiquinone"/>
    <property type="evidence" value="ECO:0007669"/>
    <property type="project" value="TreeGrafter"/>
</dbReference>
<evidence type="ECO:0000256" key="14">
    <source>
        <dbReference type="ARBA" id="ARBA00033401"/>
    </source>
</evidence>